<evidence type="ECO:0000313" key="3">
    <source>
        <dbReference type="Proteomes" id="UP000076798"/>
    </source>
</evidence>
<dbReference type="Proteomes" id="UP000076798">
    <property type="component" value="Unassembled WGS sequence"/>
</dbReference>
<feature type="compositionally biased region" description="Basic and acidic residues" evidence="1">
    <location>
        <begin position="27"/>
        <end position="46"/>
    </location>
</feature>
<proteinExistence type="predicted"/>
<evidence type="ECO:0000313" key="2">
    <source>
        <dbReference type="EMBL" id="KZT42317.1"/>
    </source>
</evidence>
<protein>
    <submittedName>
        <fullName evidence="2">Uncharacterized protein</fullName>
    </submittedName>
</protein>
<dbReference type="EMBL" id="KV428014">
    <property type="protein sequence ID" value="KZT42317.1"/>
    <property type="molecule type" value="Genomic_DNA"/>
</dbReference>
<feature type="region of interest" description="Disordered" evidence="1">
    <location>
        <begin position="25"/>
        <end position="74"/>
    </location>
</feature>
<sequence length="74" mass="8873">MAIAIAIEIEIEIEFNAVSRVARRVRSNQEKSKGMKERRRWKEEKTTLNARSVKLKGSNEEFRKGERQRRREKE</sequence>
<reference evidence="2 3" key="1">
    <citation type="journal article" date="2016" name="Mol. Biol. Evol.">
        <title>Comparative Genomics of Early-Diverging Mushroom-Forming Fungi Provides Insights into the Origins of Lignocellulose Decay Capabilities.</title>
        <authorList>
            <person name="Nagy L.G."/>
            <person name="Riley R."/>
            <person name="Tritt A."/>
            <person name="Adam C."/>
            <person name="Daum C."/>
            <person name="Floudas D."/>
            <person name="Sun H."/>
            <person name="Yadav J.S."/>
            <person name="Pangilinan J."/>
            <person name="Larsson K.H."/>
            <person name="Matsuura K."/>
            <person name="Barry K."/>
            <person name="Labutti K."/>
            <person name="Kuo R."/>
            <person name="Ohm R.A."/>
            <person name="Bhattacharya S.S."/>
            <person name="Shirouzu T."/>
            <person name="Yoshinaga Y."/>
            <person name="Martin F.M."/>
            <person name="Grigoriev I.V."/>
            <person name="Hibbett D.S."/>
        </authorList>
    </citation>
    <scope>NUCLEOTIDE SEQUENCE [LARGE SCALE GENOMIC DNA]</scope>
    <source>
        <strain evidence="2 3">HHB10207 ss-3</strain>
    </source>
</reference>
<name>A0A166H446_9AGAM</name>
<evidence type="ECO:0000256" key="1">
    <source>
        <dbReference type="SAM" id="MobiDB-lite"/>
    </source>
</evidence>
<gene>
    <name evidence="2" type="ORF">SISSUDRAFT_1041616</name>
</gene>
<organism evidence="2 3">
    <name type="scientific">Sistotremastrum suecicum HHB10207 ss-3</name>
    <dbReference type="NCBI Taxonomy" id="1314776"/>
    <lineage>
        <taxon>Eukaryota</taxon>
        <taxon>Fungi</taxon>
        <taxon>Dikarya</taxon>
        <taxon>Basidiomycota</taxon>
        <taxon>Agaricomycotina</taxon>
        <taxon>Agaricomycetes</taxon>
        <taxon>Sistotremastrales</taxon>
        <taxon>Sistotremastraceae</taxon>
        <taxon>Sistotremastrum</taxon>
    </lineage>
</organism>
<accession>A0A166H446</accession>
<keyword evidence="3" id="KW-1185">Reference proteome</keyword>
<dbReference type="AlphaFoldDB" id="A0A166H446"/>
<feature type="compositionally biased region" description="Basic and acidic residues" evidence="1">
    <location>
        <begin position="57"/>
        <end position="74"/>
    </location>
</feature>